<organism evidence="1 2">
    <name type="scientific">Aspergillus melleus</name>
    <dbReference type="NCBI Taxonomy" id="138277"/>
    <lineage>
        <taxon>Eukaryota</taxon>
        <taxon>Fungi</taxon>
        <taxon>Dikarya</taxon>
        <taxon>Ascomycota</taxon>
        <taxon>Pezizomycotina</taxon>
        <taxon>Eurotiomycetes</taxon>
        <taxon>Eurotiomycetidae</taxon>
        <taxon>Eurotiales</taxon>
        <taxon>Aspergillaceae</taxon>
        <taxon>Aspergillus</taxon>
        <taxon>Aspergillus subgen. Circumdati</taxon>
    </lineage>
</organism>
<proteinExistence type="predicted"/>
<accession>A0ACC3B8S1</accession>
<evidence type="ECO:0000313" key="2">
    <source>
        <dbReference type="Proteomes" id="UP001177260"/>
    </source>
</evidence>
<gene>
    <name evidence="1" type="primary">MUP3_1</name>
    <name evidence="1" type="ORF">N8T08_002200</name>
</gene>
<evidence type="ECO:0000313" key="1">
    <source>
        <dbReference type="EMBL" id="KAK1146874.1"/>
    </source>
</evidence>
<dbReference type="Proteomes" id="UP001177260">
    <property type="component" value="Unassembled WGS sequence"/>
</dbReference>
<sequence length="539" mass="59207">MTYSSSTGRDDGNERQPLVGATSPCYDALQNSTTDDLSDGLLPRESPRLKPLTWSSAYILVVSRVIGSGVFATPGSIVKSAGSIGLSLSLWLVGTILSACGMVVFMEYGCMLPRSGGEKVCLEYAYPRPRFLASTLIAVQAVLLSFTASNCIIFAKYTLFVFTAEPTDYQHKMLAAGLLTVITIMHGCFLKTGIFIQNMLGWVKIFLITAISLTGMWVILLQPLESRPHHNSPKNPFAWDALWEGSNWSWSLISTSLFKVLYSYAGLNNVNNVLSEVQDPIRTLKTVCPAALITASGLYFLANISYFLVIPLEEIKQSGELIAGLLFERLFGPHVGRLVLPLAVALSVAGNVMVVTFALARVNQEIARQGFLPCSHLLSSSRPFNTPLGGLIVHYIPSALVILLPPQGDAYNFILDVEGYPQQIFMLAIAIGLLLIRKREPFRNPPFKAWRSAIWLRIIVCVALMAAPFFPPPGNRGDVGFFYATYAVVGAGILLAGVVYWYIWTVVLPRRGGYRLEEKSDIQEDGTVTKRLVRCYGLD</sequence>
<name>A0ACC3B8S1_9EURO</name>
<comment type="caution">
    <text evidence="1">The sequence shown here is derived from an EMBL/GenBank/DDBJ whole genome shotgun (WGS) entry which is preliminary data.</text>
</comment>
<keyword evidence="2" id="KW-1185">Reference proteome</keyword>
<protein>
    <submittedName>
        <fullName evidence="1">Low-affinity methionine permease</fullName>
    </submittedName>
</protein>
<dbReference type="EMBL" id="JAOPJF010000014">
    <property type="protein sequence ID" value="KAK1146874.1"/>
    <property type="molecule type" value="Genomic_DNA"/>
</dbReference>
<reference evidence="1 2" key="1">
    <citation type="journal article" date="2023" name="ACS Omega">
        <title>Identification of the Neoaspergillic Acid Biosynthesis Gene Cluster by Establishing an In Vitro CRISPR-Ribonucleoprotein Genetic System in Aspergillus melleus.</title>
        <authorList>
            <person name="Yuan B."/>
            <person name="Grau M.F."/>
            <person name="Murata R.M."/>
            <person name="Torok T."/>
            <person name="Venkateswaran K."/>
            <person name="Stajich J.E."/>
            <person name="Wang C.C.C."/>
        </authorList>
    </citation>
    <scope>NUCLEOTIDE SEQUENCE [LARGE SCALE GENOMIC DNA]</scope>
    <source>
        <strain evidence="1 2">IMV 1140</strain>
    </source>
</reference>